<protein>
    <recommendedName>
        <fullName evidence="4">ENT domain-containing protein</fullName>
    </recommendedName>
</protein>
<proteinExistence type="predicted"/>
<comment type="subcellular location">
    <subcellularLocation>
        <location evidence="1">Nucleus</location>
    </subcellularLocation>
</comment>
<evidence type="ECO:0000256" key="1">
    <source>
        <dbReference type="ARBA" id="ARBA00004123"/>
    </source>
</evidence>
<dbReference type="PANTHER" id="PTHR16500">
    <property type="entry name" value="BRCA2-INTERACTING TRANSCRIPTIONAL REPRESSOR EMSY"/>
    <property type="match status" value="1"/>
</dbReference>
<accession>A0A7R8XEU1</accession>
<dbReference type="Proteomes" id="UP000677054">
    <property type="component" value="Unassembled WGS sequence"/>
</dbReference>
<feature type="compositionally biased region" description="Basic and acidic residues" evidence="3">
    <location>
        <begin position="221"/>
        <end position="234"/>
    </location>
</feature>
<evidence type="ECO:0000256" key="2">
    <source>
        <dbReference type="ARBA" id="ARBA00023242"/>
    </source>
</evidence>
<feature type="region of interest" description="Disordered" evidence="3">
    <location>
        <begin position="202"/>
        <end position="254"/>
    </location>
</feature>
<dbReference type="InterPro" id="IPR005491">
    <property type="entry name" value="ENT_dom"/>
</dbReference>
<keyword evidence="2" id="KW-0539">Nucleus</keyword>
<evidence type="ECO:0000256" key="3">
    <source>
        <dbReference type="SAM" id="MobiDB-lite"/>
    </source>
</evidence>
<keyword evidence="6" id="KW-1185">Reference proteome</keyword>
<dbReference type="InterPro" id="IPR036142">
    <property type="entry name" value="ENT_dom-like_sf"/>
</dbReference>
<dbReference type="Pfam" id="PF03735">
    <property type="entry name" value="ENT"/>
    <property type="match status" value="1"/>
</dbReference>
<gene>
    <name evidence="5" type="ORF">DSTB1V02_LOCUS6307</name>
</gene>
<dbReference type="EMBL" id="CAJPEV010001137">
    <property type="protein sequence ID" value="CAG0890955.1"/>
    <property type="molecule type" value="Genomic_DNA"/>
</dbReference>
<dbReference type="PANTHER" id="PTHR16500:SF3">
    <property type="entry name" value="BRCA2-INTERACTING TRANSCRIPTIONAL REPRESSOR EMSY"/>
    <property type="match status" value="1"/>
</dbReference>
<evidence type="ECO:0000313" key="5">
    <source>
        <dbReference type="EMBL" id="CAD7246457.1"/>
    </source>
</evidence>
<dbReference type="InterPro" id="IPR033482">
    <property type="entry name" value="EMSY"/>
</dbReference>
<organism evidence="5">
    <name type="scientific">Darwinula stevensoni</name>
    <dbReference type="NCBI Taxonomy" id="69355"/>
    <lineage>
        <taxon>Eukaryota</taxon>
        <taxon>Metazoa</taxon>
        <taxon>Ecdysozoa</taxon>
        <taxon>Arthropoda</taxon>
        <taxon>Crustacea</taxon>
        <taxon>Oligostraca</taxon>
        <taxon>Ostracoda</taxon>
        <taxon>Podocopa</taxon>
        <taxon>Podocopida</taxon>
        <taxon>Darwinulocopina</taxon>
        <taxon>Darwinuloidea</taxon>
        <taxon>Darwinulidae</taxon>
        <taxon>Darwinula</taxon>
    </lineage>
</organism>
<sequence>MFPMLLDMPVDQCHKTLRRLELEAYSSVVSALRAQGAFTKRKRKILRLLGKQCIISVERQKAEIRRAANDEVLETIAHKIYGPNTGEAWITAGRRYVPLIPRLIPRTKWTALADYYAGKYSDTNASLPEPSQTMTPKRVSKETVATGTSVPMVAAGTTKPGKSQALGRQPRKDIVKEIGQVRPGGDVQIVELEAMEKGEEVELESFDESKEEDEQIQLDSGDERDHEDGEKELKEDLEEAEDMNHPRAQDPLTSTKLICQPASPPLSTYVAAQSLVCPPSPGSNVTVCGDEDRTTKGAIPIPDWTEIHRGESQKRKRHVTFNLPPEKYSKVEAASKAARPTSIPISSHSAHKLQKTAVLTSTDSSCGLKSKVPTIINFTPRTVQPLKVVSTAPAGRAQPLNKTNVILVQKTGARAKPEHAVGNVIGRPGARSVASSMSLVNSMGSSPSVPSGAAPPISTTSSNVIVLDLTQENVKNNPFLADILQSSLSGMKSENDETAISTSSGHLVASTSTVEEIPVITGTSTSTDLSECHWSFYPNSSNAHETQVIELSSSAQTIPLGSQAIPISMLEAVIEAMSKGNAIPEGSTAEVLTPVTDIEGESTQGLKILTIPVSEGMSWSSDSSSPIIMDPKTVVKIVAENQGKGLTPSIGPPFGTPRIVGGQQNRASSIKPPPLKFCVVTPIKPVTVTIPKNDNSPCPSNHSSPSSITVVNQHGRTFPSGSSMNLSTSVEPPHKRNTSSVILGPNALHASAPVFGPQNCRAASLNFSMQVPSPSP</sequence>
<dbReference type="GO" id="GO:0006355">
    <property type="term" value="P:regulation of DNA-templated transcription"/>
    <property type="evidence" value="ECO:0007669"/>
    <property type="project" value="InterPro"/>
</dbReference>
<dbReference type="OrthoDB" id="10035579at2759"/>
<name>A0A7R8XEU1_9CRUS</name>
<evidence type="ECO:0000313" key="6">
    <source>
        <dbReference type="Proteomes" id="UP000677054"/>
    </source>
</evidence>
<evidence type="ECO:0000259" key="4">
    <source>
        <dbReference type="PROSITE" id="PS51138"/>
    </source>
</evidence>
<dbReference type="SMART" id="SM01191">
    <property type="entry name" value="ENT"/>
    <property type="match status" value="1"/>
</dbReference>
<feature type="domain" description="ENT" evidence="4">
    <location>
        <begin position="13"/>
        <end position="97"/>
    </location>
</feature>
<dbReference type="Gene3D" id="1.10.1240.40">
    <property type="entry name" value="ENT domain"/>
    <property type="match status" value="1"/>
</dbReference>
<dbReference type="AlphaFoldDB" id="A0A7R8XEU1"/>
<feature type="compositionally biased region" description="Polar residues" evidence="3">
    <location>
        <begin position="714"/>
        <end position="730"/>
    </location>
</feature>
<dbReference type="SUPFAM" id="SSF158639">
    <property type="entry name" value="ENT-like"/>
    <property type="match status" value="1"/>
</dbReference>
<dbReference type="GO" id="GO:0005654">
    <property type="term" value="C:nucleoplasm"/>
    <property type="evidence" value="ECO:0007669"/>
    <property type="project" value="TreeGrafter"/>
</dbReference>
<feature type="region of interest" description="Disordered" evidence="3">
    <location>
        <begin position="714"/>
        <end position="739"/>
    </location>
</feature>
<feature type="compositionally biased region" description="Acidic residues" evidence="3">
    <location>
        <begin position="202"/>
        <end position="220"/>
    </location>
</feature>
<dbReference type="PROSITE" id="PS51138">
    <property type="entry name" value="ENT"/>
    <property type="match status" value="1"/>
</dbReference>
<dbReference type="EMBL" id="LR900654">
    <property type="protein sequence ID" value="CAD7246457.1"/>
    <property type="molecule type" value="Genomic_DNA"/>
</dbReference>
<reference evidence="5" key="1">
    <citation type="submission" date="2020-11" db="EMBL/GenBank/DDBJ databases">
        <authorList>
            <person name="Tran Van P."/>
        </authorList>
    </citation>
    <scope>NUCLEOTIDE SEQUENCE</scope>
</reference>